<dbReference type="AlphaFoldDB" id="A0A1I5VR76"/>
<dbReference type="PANTHER" id="PTHR30572">
    <property type="entry name" value="MEMBRANE COMPONENT OF TRANSPORTER-RELATED"/>
    <property type="match status" value="1"/>
</dbReference>
<feature type="transmembrane region" description="Helical" evidence="6">
    <location>
        <begin position="771"/>
        <end position="793"/>
    </location>
</feature>
<keyword evidence="10" id="KW-1185">Reference proteome</keyword>
<proteinExistence type="predicted"/>
<feature type="transmembrane region" description="Helical" evidence="6">
    <location>
        <begin position="733"/>
        <end position="759"/>
    </location>
</feature>
<dbReference type="Proteomes" id="UP000199031">
    <property type="component" value="Unassembled WGS sequence"/>
</dbReference>
<evidence type="ECO:0000256" key="1">
    <source>
        <dbReference type="ARBA" id="ARBA00004651"/>
    </source>
</evidence>
<evidence type="ECO:0000256" key="4">
    <source>
        <dbReference type="ARBA" id="ARBA00022989"/>
    </source>
</evidence>
<evidence type="ECO:0000313" key="9">
    <source>
        <dbReference type="EMBL" id="SFQ09913.1"/>
    </source>
</evidence>
<evidence type="ECO:0000313" key="10">
    <source>
        <dbReference type="Proteomes" id="UP000199031"/>
    </source>
</evidence>
<reference evidence="9 10" key="1">
    <citation type="submission" date="2016-10" db="EMBL/GenBank/DDBJ databases">
        <authorList>
            <person name="de Groot N.N."/>
        </authorList>
    </citation>
    <scope>NUCLEOTIDE SEQUENCE [LARGE SCALE GENOMIC DNA]</scope>
    <source>
        <strain evidence="9 10">DSM 28286</strain>
    </source>
</reference>
<evidence type="ECO:0000259" key="8">
    <source>
        <dbReference type="Pfam" id="PF12704"/>
    </source>
</evidence>
<evidence type="ECO:0000256" key="5">
    <source>
        <dbReference type="ARBA" id="ARBA00023136"/>
    </source>
</evidence>
<dbReference type="OrthoDB" id="1451596at2"/>
<evidence type="ECO:0000256" key="3">
    <source>
        <dbReference type="ARBA" id="ARBA00022692"/>
    </source>
</evidence>
<accession>A0A1I5VR76</accession>
<keyword evidence="2" id="KW-1003">Cell membrane</keyword>
<comment type="subcellular location">
    <subcellularLocation>
        <location evidence="1">Cell membrane</location>
        <topology evidence="1">Multi-pass membrane protein</topology>
    </subcellularLocation>
</comment>
<dbReference type="STRING" id="1465490.SAMN05444277_105138"/>
<dbReference type="Pfam" id="PF12704">
    <property type="entry name" value="MacB_PCD"/>
    <property type="match status" value="1"/>
</dbReference>
<evidence type="ECO:0000256" key="6">
    <source>
        <dbReference type="SAM" id="Phobius"/>
    </source>
</evidence>
<feature type="transmembrane region" description="Helical" evidence="6">
    <location>
        <begin position="379"/>
        <end position="409"/>
    </location>
</feature>
<gene>
    <name evidence="9" type="ORF">SAMN05444277_105138</name>
</gene>
<keyword evidence="5 6" id="KW-0472">Membrane</keyword>
<dbReference type="InterPro" id="IPR025857">
    <property type="entry name" value="MacB_PCD"/>
</dbReference>
<name>A0A1I5VR76_9BACT</name>
<feature type="domain" description="MacB-like periplasmic core" evidence="8">
    <location>
        <begin position="20"/>
        <end position="243"/>
    </location>
</feature>
<sequence length="812" mass="90311">MFKNYLKTAWRTISHNKIYSAINILGLTIGLCACMLVATVMLDDLSYDKQWSRSNDLYRIISINKMGDGLYDRSSSSLTGLVTALKNNFPEVEAAAGIRNTDTRLKLDNSDANGIEVTALSADTTVWQMLDLHVLAGNPRQYIAGDNRNLIITESFRKKFFPNEDPVGKTVYSVPVYSDKSNPYIITGVIKNLPVNSVMRAEAIEIHKPSNDELYKKQYGTFSENYILLKPGTNIKQFTAKVNKWYAGFVTVKKPYQHEFQPIQNVYLHSDFSGYQTIKGDYKNIYILSGVAILLLVIACVNFVNLSTARALQRLKETGVRKILGAQRKQLVFQFLMESFLYFLIATALATIIYQVSLPSLEHFIGHKLAQTFTASYHLFLYCYGGVLFVSIITGIYPALVLSAFNPAATIKGELLSNSRGSQNMVRKSLVVLQFSMSVIVLIALIVVQQQVSFLKNKDVGYDTHNLLSIGQVSWAGKGESFKNELLQNPNVEAASITSWLPTLGAGFMSSEIDDPNHAGNKLKVWYINGDVDLDKVMGLRLIKGRLLDKTYSADIFNPDSLMSISDSATYANAANQQSSLITAYTAKVLQVKDLGMPIRQAHTTPVGIIKDFNNESLKEPIKPTIIIAGPSPNYGGMLIKVKPGQEKKVAVSVSKLWRQFYPNKLLEIKWVDDMLAAQYKTESRLQQLFSFFSGLSMFLAALGVLGLIIQATAQRKKEIGVRKVLGASVTSIVRLFSIDFVKLVLIAVLIASPVAWWLMNKWLLDFAYRIHISGWVFIIAGAIAVIIALLTISIQSIKAAMANPIKSLRTE</sequence>
<feature type="transmembrane region" description="Helical" evidence="6">
    <location>
        <begin position="285"/>
        <end position="306"/>
    </location>
</feature>
<evidence type="ECO:0000259" key="7">
    <source>
        <dbReference type="Pfam" id="PF02687"/>
    </source>
</evidence>
<dbReference type="InterPro" id="IPR050250">
    <property type="entry name" value="Macrolide_Exporter_MacB"/>
</dbReference>
<dbReference type="RefSeq" id="WP_090657926.1">
    <property type="nucleotide sequence ID" value="NZ_FOXQ01000005.1"/>
</dbReference>
<feature type="transmembrane region" description="Helical" evidence="6">
    <location>
        <begin position="430"/>
        <end position="448"/>
    </location>
</feature>
<feature type="transmembrane region" description="Helical" evidence="6">
    <location>
        <begin position="331"/>
        <end position="354"/>
    </location>
</feature>
<dbReference type="GO" id="GO:0005886">
    <property type="term" value="C:plasma membrane"/>
    <property type="evidence" value="ECO:0007669"/>
    <property type="project" value="UniProtKB-SubCell"/>
</dbReference>
<feature type="transmembrane region" description="Helical" evidence="6">
    <location>
        <begin position="21"/>
        <end position="42"/>
    </location>
</feature>
<keyword evidence="4 6" id="KW-1133">Transmembrane helix</keyword>
<dbReference type="PROSITE" id="PS51257">
    <property type="entry name" value="PROKAR_LIPOPROTEIN"/>
    <property type="match status" value="1"/>
</dbReference>
<feature type="transmembrane region" description="Helical" evidence="6">
    <location>
        <begin position="689"/>
        <end position="712"/>
    </location>
</feature>
<organism evidence="9 10">
    <name type="scientific">Parafilimonas terrae</name>
    <dbReference type="NCBI Taxonomy" id="1465490"/>
    <lineage>
        <taxon>Bacteria</taxon>
        <taxon>Pseudomonadati</taxon>
        <taxon>Bacteroidota</taxon>
        <taxon>Chitinophagia</taxon>
        <taxon>Chitinophagales</taxon>
        <taxon>Chitinophagaceae</taxon>
        <taxon>Parafilimonas</taxon>
    </lineage>
</organism>
<feature type="domain" description="ABC3 transporter permease C-terminal" evidence="7">
    <location>
        <begin position="692"/>
        <end position="805"/>
    </location>
</feature>
<keyword evidence="3 6" id="KW-0812">Transmembrane</keyword>
<feature type="domain" description="ABC3 transporter permease C-terminal" evidence="7">
    <location>
        <begin position="291"/>
        <end position="407"/>
    </location>
</feature>
<protein>
    <submittedName>
        <fullName evidence="9">Putative ABC transport system permease protein</fullName>
    </submittedName>
</protein>
<dbReference type="InterPro" id="IPR003838">
    <property type="entry name" value="ABC3_permease_C"/>
</dbReference>
<dbReference type="EMBL" id="FOXQ01000005">
    <property type="protein sequence ID" value="SFQ09913.1"/>
    <property type="molecule type" value="Genomic_DNA"/>
</dbReference>
<dbReference type="PANTHER" id="PTHR30572:SF18">
    <property type="entry name" value="ABC-TYPE MACROLIDE FAMILY EXPORT SYSTEM PERMEASE COMPONENT 2"/>
    <property type="match status" value="1"/>
</dbReference>
<evidence type="ECO:0000256" key="2">
    <source>
        <dbReference type="ARBA" id="ARBA00022475"/>
    </source>
</evidence>
<dbReference type="Pfam" id="PF02687">
    <property type="entry name" value="FtsX"/>
    <property type="match status" value="2"/>
</dbReference>
<dbReference type="GO" id="GO:0022857">
    <property type="term" value="F:transmembrane transporter activity"/>
    <property type="evidence" value="ECO:0007669"/>
    <property type="project" value="TreeGrafter"/>
</dbReference>